<dbReference type="AlphaFoldDB" id="A0A803PSS1"/>
<sequence length="90" mass="9951">MSRKKANGGFSGLVLVFSVLVSSFLFVAGQDAKQINNPAALDIFSELLNNQIKNFTAIFKGDIKKNFGFCITDVYGFLHPLDCFNVEKNL</sequence>
<evidence type="ECO:0000313" key="3">
    <source>
        <dbReference type="Proteomes" id="UP000596661"/>
    </source>
</evidence>
<reference evidence="2" key="1">
    <citation type="submission" date="2018-11" db="EMBL/GenBank/DDBJ databases">
        <authorList>
            <person name="Grassa J C."/>
        </authorList>
    </citation>
    <scope>NUCLEOTIDE SEQUENCE [LARGE SCALE GENOMIC DNA]</scope>
</reference>
<organism evidence="2 3">
    <name type="scientific">Cannabis sativa</name>
    <name type="common">Hemp</name>
    <name type="synonym">Marijuana</name>
    <dbReference type="NCBI Taxonomy" id="3483"/>
    <lineage>
        <taxon>Eukaryota</taxon>
        <taxon>Viridiplantae</taxon>
        <taxon>Streptophyta</taxon>
        <taxon>Embryophyta</taxon>
        <taxon>Tracheophyta</taxon>
        <taxon>Spermatophyta</taxon>
        <taxon>Magnoliopsida</taxon>
        <taxon>eudicotyledons</taxon>
        <taxon>Gunneridae</taxon>
        <taxon>Pentapetalae</taxon>
        <taxon>rosids</taxon>
        <taxon>fabids</taxon>
        <taxon>Rosales</taxon>
        <taxon>Cannabaceae</taxon>
        <taxon>Cannabis</taxon>
    </lineage>
</organism>
<dbReference type="EnsemblPlants" id="evm.model.06.1010">
    <property type="protein sequence ID" value="cds.evm.model.06.1010"/>
    <property type="gene ID" value="evm.TU.06.1010"/>
</dbReference>
<name>A0A803PSS1_CANSA</name>
<dbReference type="Proteomes" id="UP000596661">
    <property type="component" value="Chromosome 6"/>
</dbReference>
<dbReference type="EMBL" id="UZAU01000588">
    <property type="status" value="NOT_ANNOTATED_CDS"/>
    <property type="molecule type" value="Genomic_DNA"/>
</dbReference>
<keyword evidence="1" id="KW-0732">Signal</keyword>
<feature type="signal peptide" evidence="1">
    <location>
        <begin position="1"/>
        <end position="29"/>
    </location>
</feature>
<feature type="chain" id="PRO_5031383788" evidence="1">
    <location>
        <begin position="30"/>
        <end position="90"/>
    </location>
</feature>
<evidence type="ECO:0000256" key="1">
    <source>
        <dbReference type="SAM" id="SignalP"/>
    </source>
</evidence>
<protein>
    <submittedName>
        <fullName evidence="2">Uncharacterized protein</fullName>
    </submittedName>
</protein>
<dbReference type="Gramene" id="evm.model.06.1010">
    <property type="protein sequence ID" value="cds.evm.model.06.1010"/>
    <property type="gene ID" value="evm.TU.06.1010"/>
</dbReference>
<evidence type="ECO:0000313" key="2">
    <source>
        <dbReference type="EnsemblPlants" id="cds.evm.model.06.1010"/>
    </source>
</evidence>
<proteinExistence type="predicted"/>
<accession>A0A803PSS1</accession>
<keyword evidence="3" id="KW-1185">Reference proteome</keyword>
<reference evidence="2" key="2">
    <citation type="submission" date="2021-03" db="UniProtKB">
        <authorList>
            <consortium name="EnsemblPlants"/>
        </authorList>
    </citation>
    <scope>IDENTIFICATION</scope>
</reference>